<feature type="domain" description="HTH hxlR-type" evidence="4">
    <location>
        <begin position="20"/>
        <end position="118"/>
    </location>
</feature>
<dbReference type="SUPFAM" id="SSF46785">
    <property type="entry name" value="Winged helix' DNA-binding domain"/>
    <property type="match status" value="1"/>
</dbReference>
<dbReference type="Gene3D" id="1.10.10.10">
    <property type="entry name" value="Winged helix-like DNA-binding domain superfamily/Winged helix DNA-binding domain"/>
    <property type="match status" value="1"/>
</dbReference>
<evidence type="ECO:0000256" key="2">
    <source>
        <dbReference type="ARBA" id="ARBA00023125"/>
    </source>
</evidence>
<protein>
    <submittedName>
        <fullName evidence="5">DNA-binding HxlR family transcriptional regulator</fullName>
    </submittedName>
</protein>
<dbReference type="PROSITE" id="PS51118">
    <property type="entry name" value="HTH_HXLR"/>
    <property type="match status" value="1"/>
</dbReference>
<dbReference type="PANTHER" id="PTHR33204">
    <property type="entry name" value="TRANSCRIPTIONAL REGULATOR, MARR FAMILY"/>
    <property type="match status" value="1"/>
</dbReference>
<keyword evidence="1" id="KW-0805">Transcription regulation</keyword>
<name>A0ABS4SF95_9BACI</name>
<keyword evidence="3" id="KW-0804">Transcription</keyword>
<sequence>MIDIKTGENHCQHWDDISSCLVETTIQVISGKWKGIILYHLLDGTKRFNELRRLIPTITHRMLTLQLRELEEHQIVQRKEYSVVPPKVEYSLTAVGETLRPIILEMKQWGEKYQKVMLTKQKMS</sequence>
<evidence type="ECO:0000256" key="1">
    <source>
        <dbReference type="ARBA" id="ARBA00023015"/>
    </source>
</evidence>
<dbReference type="InterPro" id="IPR002577">
    <property type="entry name" value="HTH_HxlR"/>
</dbReference>
<dbReference type="Pfam" id="PF01638">
    <property type="entry name" value="HxlR"/>
    <property type="match status" value="1"/>
</dbReference>
<comment type="caution">
    <text evidence="5">The sequence shown here is derived from an EMBL/GenBank/DDBJ whole genome shotgun (WGS) entry which is preliminary data.</text>
</comment>
<keyword evidence="2 5" id="KW-0238">DNA-binding</keyword>
<gene>
    <name evidence="5" type="ORF">J2Z81_003015</name>
</gene>
<dbReference type="EMBL" id="JAGIKX010000047">
    <property type="protein sequence ID" value="MBP2259027.1"/>
    <property type="molecule type" value="Genomic_DNA"/>
</dbReference>
<dbReference type="GO" id="GO:0003677">
    <property type="term" value="F:DNA binding"/>
    <property type="evidence" value="ECO:0007669"/>
    <property type="project" value="UniProtKB-KW"/>
</dbReference>
<organism evidence="5 6">
    <name type="scientific">Virgibacillus alimentarius</name>
    <dbReference type="NCBI Taxonomy" id="698769"/>
    <lineage>
        <taxon>Bacteria</taxon>
        <taxon>Bacillati</taxon>
        <taxon>Bacillota</taxon>
        <taxon>Bacilli</taxon>
        <taxon>Bacillales</taxon>
        <taxon>Bacillaceae</taxon>
        <taxon>Virgibacillus</taxon>
    </lineage>
</organism>
<evidence type="ECO:0000259" key="4">
    <source>
        <dbReference type="PROSITE" id="PS51118"/>
    </source>
</evidence>
<reference evidence="5 6" key="1">
    <citation type="submission" date="2021-03" db="EMBL/GenBank/DDBJ databases">
        <title>Genomic Encyclopedia of Type Strains, Phase IV (KMG-IV): sequencing the most valuable type-strain genomes for metagenomic binning, comparative biology and taxonomic classification.</title>
        <authorList>
            <person name="Goeker M."/>
        </authorList>
    </citation>
    <scope>NUCLEOTIDE SEQUENCE [LARGE SCALE GENOMIC DNA]</scope>
    <source>
        <strain evidence="5 6">DSM 25790</strain>
    </source>
</reference>
<dbReference type="InterPro" id="IPR036388">
    <property type="entry name" value="WH-like_DNA-bd_sf"/>
</dbReference>
<keyword evidence="6" id="KW-1185">Reference proteome</keyword>
<dbReference type="Proteomes" id="UP001519294">
    <property type="component" value="Unassembled WGS sequence"/>
</dbReference>
<proteinExistence type="predicted"/>
<dbReference type="PANTHER" id="PTHR33204:SF33">
    <property type="entry name" value="TRANSCRIPTIONAL REGULATOR, MARR FAMILY"/>
    <property type="match status" value="1"/>
</dbReference>
<dbReference type="InterPro" id="IPR036390">
    <property type="entry name" value="WH_DNA-bd_sf"/>
</dbReference>
<evidence type="ECO:0000313" key="5">
    <source>
        <dbReference type="EMBL" id="MBP2259027.1"/>
    </source>
</evidence>
<evidence type="ECO:0000313" key="6">
    <source>
        <dbReference type="Proteomes" id="UP001519294"/>
    </source>
</evidence>
<dbReference type="RefSeq" id="WP_029266483.1">
    <property type="nucleotide sequence ID" value="NZ_JAGIKX010000047.1"/>
</dbReference>
<evidence type="ECO:0000256" key="3">
    <source>
        <dbReference type="ARBA" id="ARBA00023163"/>
    </source>
</evidence>
<accession>A0ABS4SF95</accession>